<evidence type="ECO:0000313" key="1">
    <source>
        <dbReference type="EMBL" id="GAA2621497.1"/>
    </source>
</evidence>
<proteinExistence type="predicted"/>
<name>A0ABN3QAZ1_9ACTN</name>
<protein>
    <recommendedName>
        <fullName evidence="3">DUF2550 family protein</fullName>
    </recommendedName>
</protein>
<keyword evidence="2" id="KW-1185">Reference proteome</keyword>
<sequence length="236" mass="25273">MVGFLVFAVCGALSGVFAAAWASWRERPLKRGPGAREAIGIWARLGTDIVHSRSGLREDDEVTVEYAVDAPSAARIPGDPGPTRGLLLSGGVAVLALARTLWCALTTTRHARRLLAAARGAEARTVEYVLLADPEEPTSAAPQLVCFDEGQDRPFGLVEVDPGGRGRPLVSWLPREGTADLRSVPGDPDTVVPWIDGHPVWPCSPLFDLSDPAEAETFREYVDMLAPSWIELPTGG</sequence>
<dbReference type="Proteomes" id="UP001500151">
    <property type="component" value="Unassembled WGS sequence"/>
</dbReference>
<organism evidence="1 2">
    <name type="scientific">Streptomyces vastus</name>
    <dbReference type="NCBI Taxonomy" id="285451"/>
    <lineage>
        <taxon>Bacteria</taxon>
        <taxon>Bacillati</taxon>
        <taxon>Actinomycetota</taxon>
        <taxon>Actinomycetes</taxon>
        <taxon>Kitasatosporales</taxon>
        <taxon>Streptomycetaceae</taxon>
        <taxon>Streptomyces</taxon>
    </lineage>
</organism>
<dbReference type="RefSeq" id="WP_344387199.1">
    <property type="nucleotide sequence ID" value="NZ_BAAASJ010000005.1"/>
</dbReference>
<evidence type="ECO:0008006" key="3">
    <source>
        <dbReference type="Google" id="ProtNLM"/>
    </source>
</evidence>
<comment type="caution">
    <text evidence="1">The sequence shown here is derived from an EMBL/GenBank/DDBJ whole genome shotgun (WGS) entry which is preliminary data.</text>
</comment>
<gene>
    <name evidence="1" type="ORF">GCM10010307_05360</name>
</gene>
<accession>A0ABN3QAZ1</accession>
<dbReference type="EMBL" id="BAAASJ010000005">
    <property type="protein sequence ID" value="GAA2621497.1"/>
    <property type="molecule type" value="Genomic_DNA"/>
</dbReference>
<evidence type="ECO:0000313" key="2">
    <source>
        <dbReference type="Proteomes" id="UP001500151"/>
    </source>
</evidence>
<reference evidence="1 2" key="1">
    <citation type="journal article" date="2019" name="Int. J. Syst. Evol. Microbiol.">
        <title>The Global Catalogue of Microorganisms (GCM) 10K type strain sequencing project: providing services to taxonomists for standard genome sequencing and annotation.</title>
        <authorList>
            <consortium name="The Broad Institute Genomics Platform"/>
            <consortium name="The Broad Institute Genome Sequencing Center for Infectious Disease"/>
            <person name="Wu L."/>
            <person name="Ma J."/>
        </authorList>
    </citation>
    <scope>NUCLEOTIDE SEQUENCE [LARGE SCALE GENOMIC DNA]</scope>
    <source>
        <strain evidence="1 2">JCM 4524</strain>
    </source>
</reference>